<dbReference type="EMBL" id="BDDD01006056">
    <property type="protein sequence ID" value="GAV90232.1"/>
    <property type="molecule type" value="Genomic_DNA"/>
</dbReference>
<gene>
    <name evidence="1" type="ORF">CFOL_v3_33641</name>
</gene>
<protein>
    <submittedName>
        <fullName evidence="1">Uncharacterized protein</fullName>
    </submittedName>
</protein>
<dbReference type="Proteomes" id="UP000187406">
    <property type="component" value="Unassembled WGS sequence"/>
</dbReference>
<reference evidence="2" key="1">
    <citation type="submission" date="2016-04" db="EMBL/GenBank/DDBJ databases">
        <title>Cephalotus genome sequencing.</title>
        <authorList>
            <person name="Fukushima K."/>
            <person name="Hasebe M."/>
            <person name="Fang X."/>
        </authorList>
    </citation>
    <scope>NUCLEOTIDE SEQUENCE [LARGE SCALE GENOMIC DNA]</scope>
    <source>
        <strain evidence="2">cv. St1</strain>
    </source>
</reference>
<organism evidence="1 2">
    <name type="scientific">Cephalotus follicularis</name>
    <name type="common">Albany pitcher plant</name>
    <dbReference type="NCBI Taxonomy" id="3775"/>
    <lineage>
        <taxon>Eukaryota</taxon>
        <taxon>Viridiplantae</taxon>
        <taxon>Streptophyta</taxon>
        <taxon>Embryophyta</taxon>
        <taxon>Tracheophyta</taxon>
        <taxon>Spermatophyta</taxon>
        <taxon>Magnoliopsida</taxon>
        <taxon>eudicotyledons</taxon>
        <taxon>Gunneridae</taxon>
        <taxon>Pentapetalae</taxon>
        <taxon>rosids</taxon>
        <taxon>fabids</taxon>
        <taxon>Oxalidales</taxon>
        <taxon>Cephalotaceae</taxon>
        <taxon>Cephalotus</taxon>
    </lineage>
</organism>
<comment type="caution">
    <text evidence="1">The sequence shown here is derived from an EMBL/GenBank/DDBJ whole genome shotgun (WGS) entry which is preliminary data.</text>
</comment>
<evidence type="ECO:0000313" key="2">
    <source>
        <dbReference type="Proteomes" id="UP000187406"/>
    </source>
</evidence>
<dbReference type="InParanoid" id="A0A1Q3DCP7"/>
<proteinExistence type="predicted"/>
<sequence length="141" mass="16316">MLLCRSGYCFCWQRYSWKCCQWVVYAVFKAFFTWRYDKSQVEEMGLTSTQLLNTEKFPLLFPDSLFSSQVVPSPLQLHLFCSSSCALFLFFNFLTLKTTMVLGPNNNKNLKQTQNKQILFLSLVTSSTSPSCPPWLTNNFG</sequence>
<keyword evidence="2" id="KW-1185">Reference proteome</keyword>
<dbReference type="OrthoDB" id="1939258at2759"/>
<name>A0A1Q3DCP7_CEPFO</name>
<evidence type="ECO:0000313" key="1">
    <source>
        <dbReference type="EMBL" id="GAV90232.1"/>
    </source>
</evidence>
<accession>A0A1Q3DCP7</accession>
<dbReference type="AlphaFoldDB" id="A0A1Q3DCP7"/>